<keyword evidence="2" id="KW-1133">Transmembrane helix</keyword>
<gene>
    <name evidence="3" type="ORF">DFR69_101398</name>
</gene>
<evidence type="ECO:0000313" key="4">
    <source>
        <dbReference type="Proteomes" id="UP000246410"/>
    </source>
</evidence>
<feature type="transmembrane region" description="Helical" evidence="2">
    <location>
        <begin position="54"/>
        <end position="75"/>
    </location>
</feature>
<accession>A0A317P1Z5</accession>
<proteinExistence type="predicted"/>
<dbReference type="InterPro" id="IPR013434">
    <property type="entry name" value="CHP02611"/>
</dbReference>
<sequence>MIRGAVGSYSGTMTSKPTADPTDAPADSTAGAPGFKERWRAFRAGIEHRPTLNLGYRIAVGVVGGLVLLVGIVTIPYPGPGWALVFAGFGILATEFVWAHHTLTWVRGKYRIVMDWYTSRGWTIRILGAVATFALVVVTLWLLGTFSMVAGWIGVDWPWLRSPLMS</sequence>
<keyword evidence="2" id="KW-0812">Transmembrane</keyword>
<name>A0A317P1Z5_9NOCA</name>
<feature type="compositionally biased region" description="Low complexity" evidence="1">
    <location>
        <begin position="14"/>
        <end position="32"/>
    </location>
</feature>
<feature type="region of interest" description="Disordered" evidence="1">
    <location>
        <begin position="1"/>
        <end position="32"/>
    </location>
</feature>
<organism evidence="3 4">
    <name type="scientific">Nocardia neocaledoniensis</name>
    <dbReference type="NCBI Taxonomy" id="236511"/>
    <lineage>
        <taxon>Bacteria</taxon>
        <taxon>Bacillati</taxon>
        <taxon>Actinomycetota</taxon>
        <taxon>Actinomycetes</taxon>
        <taxon>Mycobacteriales</taxon>
        <taxon>Nocardiaceae</taxon>
        <taxon>Nocardia</taxon>
    </lineage>
</organism>
<comment type="caution">
    <text evidence="3">The sequence shown here is derived from an EMBL/GenBank/DDBJ whole genome shotgun (WGS) entry which is preliminary data.</text>
</comment>
<evidence type="ECO:0000256" key="2">
    <source>
        <dbReference type="SAM" id="Phobius"/>
    </source>
</evidence>
<reference evidence="3 4" key="1">
    <citation type="submission" date="2018-05" db="EMBL/GenBank/DDBJ databases">
        <title>Genomic Encyclopedia of Type Strains, Phase IV (KMG-IV): sequencing the most valuable type-strain genomes for metagenomic binning, comparative biology and taxonomic classification.</title>
        <authorList>
            <person name="Goeker M."/>
        </authorList>
    </citation>
    <scope>NUCLEOTIDE SEQUENCE [LARGE SCALE GENOMIC DNA]</scope>
    <source>
        <strain evidence="3 4">DSM 44717</strain>
    </source>
</reference>
<dbReference type="NCBIfam" id="TIGR02611">
    <property type="entry name" value="TIGR02611 family protein"/>
    <property type="match status" value="1"/>
</dbReference>
<dbReference type="Proteomes" id="UP000246410">
    <property type="component" value="Unassembled WGS sequence"/>
</dbReference>
<dbReference type="EMBL" id="QGTL01000001">
    <property type="protein sequence ID" value="PWV81062.1"/>
    <property type="molecule type" value="Genomic_DNA"/>
</dbReference>
<keyword evidence="4" id="KW-1185">Reference proteome</keyword>
<evidence type="ECO:0000256" key="1">
    <source>
        <dbReference type="SAM" id="MobiDB-lite"/>
    </source>
</evidence>
<dbReference type="AlphaFoldDB" id="A0A317P1Z5"/>
<keyword evidence="2" id="KW-0472">Membrane</keyword>
<evidence type="ECO:0000313" key="3">
    <source>
        <dbReference type="EMBL" id="PWV81062.1"/>
    </source>
</evidence>
<feature type="transmembrane region" description="Helical" evidence="2">
    <location>
        <begin position="81"/>
        <end position="106"/>
    </location>
</feature>
<protein>
    <submittedName>
        <fullName evidence="3">Uncharacterized protein (TIGR02611 family)</fullName>
    </submittedName>
</protein>
<dbReference type="InterPro" id="IPR019099">
    <property type="entry name" value="Uncharacterised_PGPGW_TM"/>
</dbReference>
<feature type="transmembrane region" description="Helical" evidence="2">
    <location>
        <begin position="126"/>
        <end position="155"/>
    </location>
</feature>
<dbReference type="Pfam" id="PF09656">
    <property type="entry name" value="PGPGW"/>
    <property type="match status" value="1"/>
</dbReference>